<sequence>MFQAALISLFQSTFCSKRSHWGDTEYRARQLNMSSHEGGIPAILINTGRTMPWNGPSPATSTVWLRPNLEPRQRQRQPWTCRRPSPVTSLPIPSQPTRCCLQMLSPYSVTVVVSDRAGTTFGSSTPPYHHCLSPVSQVLTLH</sequence>
<name>A0AAI9UNY4_9PEZI</name>
<keyword evidence="2" id="KW-1185">Reference proteome</keyword>
<reference evidence="1" key="1">
    <citation type="submission" date="2016-11" db="EMBL/GenBank/DDBJ databases">
        <title>The genome sequence of Colletotrichum cuscutae.</title>
        <authorList>
            <person name="Baroncelli R."/>
        </authorList>
    </citation>
    <scope>NUCLEOTIDE SEQUENCE</scope>
    <source>
        <strain evidence="1">IMI 304802</strain>
    </source>
</reference>
<proteinExistence type="predicted"/>
<gene>
    <name evidence="1" type="ORF">CCUS01_01571</name>
</gene>
<evidence type="ECO:0000313" key="2">
    <source>
        <dbReference type="Proteomes" id="UP001239213"/>
    </source>
</evidence>
<dbReference type="Proteomes" id="UP001239213">
    <property type="component" value="Unassembled WGS sequence"/>
</dbReference>
<evidence type="ECO:0000313" key="1">
    <source>
        <dbReference type="EMBL" id="KAK1461981.1"/>
    </source>
</evidence>
<dbReference type="AlphaFoldDB" id="A0AAI9UNY4"/>
<accession>A0AAI9UNY4</accession>
<comment type="caution">
    <text evidence="1">The sequence shown here is derived from an EMBL/GenBank/DDBJ whole genome shotgun (WGS) entry which is preliminary data.</text>
</comment>
<organism evidence="1 2">
    <name type="scientific">Colletotrichum cuscutae</name>
    <dbReference type="NCBI Taxonomy" id="1209917"/>
    <lineage>
        <taxon>Eukaryota</taxon>
        <taxon>Fungi</taxon>
        <taxon>Dikarya</taxon>
        <taxon>Ascomycota</taxon>
        <taxon>Pezizomycotina</taxon>
        <taxon>Sordariomycetes</taxon>
        <taxon>Hypocreomycetidae</taxon>
        <taxon>Glomerellales</taxon>
        <taxon>Glomerellaceae</taxon>
        <taxon>Colletotrichum</taxon>
        <taxon>Colletotrichum acutatum species complex</taxon>
    </lineage>
</organism>
<protein>
    <submittedName>
        <fullName evidence="1">Uncharacterized protein</fullName>
    </submittedName>
</protein>
<dbReference type="EMBL" id="MPDP01000271">
    <property type="protein sequence ID" value="KAK1461981.1"/>
    <property type="molecule type" value="Genomic_DNA"/>
</dbReference>